<dbReference type="RefSeq" id="WP_091639878.1">
    <property type="nucleotide sequence ID" value="NZ_FMHW01000002.1"/>
</dbReference>
<dbReference type="OrthoDB" id="3688193at2"/>
<name>A0A1C6RUQ9_9ACTN</name>
<reference evidence="2" key="1">
    <citation type="submission" date="2016-06" db="EMBL/GenBank/DDBJ databases">
        <authorList>
            <person name="Varghese N."/>
            <person name="Submissions Spin"/>
        </authorList>
    </citation>
    <scope>NUCLEOTIDE SEQUENCE [LARGE SCALE GENOMIC DNA]</scope>
    <source>
        <strain evidence="2">DSM 43817</strain>
    </source>
</reference>
<sequence length="107" mass="12020">MSHEESFRVHLQSLLAFARELEDQLEAMRKPTDGLGQLRIRPVRLGDFGEAASLAERHRAAAEQMHELLHTVREAIAFANDVTRMIADGYADYDTGVATSFRAHGRD</sequence>
<evidence type="ECO:0000313" key="1">
    <source>
        <dbReference type="EMBL" id="SCL20958.1"/>
    </source>
</evidence>
<evidence type="ECO:0008006" key="3">
    <source>
        <dbReference type="Google" id="ProtNLM"/>
    </source>
</evidence>
<dbReference type="AlphaFoldDB" id="A0A1C6RUQ9"/>
<evidence type="ECO:0000313" key="2">
    <source>
        <dbReference type="Proteomes" id="UP000198959"/>
    </source>
</evidence>
<proteinExistence type="predicted"/>
<dbReference type="STRING" id="145854.GA0074692_1039"/>
<keyword evidence="2" id="KW-1185">Reference proteome</keyword>
<accession>A0A1C6RUQ9</accession>
<protein>
    <recommendedName>
        <fullName evidence="3">Excreted virulence factor EspC, type VII ESX diderm</fullName>
    </recommendedName>
</protein>
<dbReference type="Proteomes" id="UP000198959">
    <property type="component" value="Unassembled WGS sequence"/>
</dbReference>
<gene>
    <name evidence="1" type="ORF">GA0074692_1039</name>
</gene>
<organism evidence="1 2">
    <name type="scientific">Micromonospora pallida</name>
    <dbReference type="NCBI Taxonomy" id="145854"/>
    <lineage>
        <taxon>Bacteria</taxon>
        <taxon>Bacillati</taxon>
        <taxon>Actinomycetota</taxon>
        <taxon>Actinomycetes</taxon>
        <taxon>Micromonosporales</taxon>
        <taxon>Micromonosporaceae</taxon>
        <taxon>Micromonospora</taxon>
    </lineage>
</organism>
<dbReference type="EMBL" id="FMHW01000002">
    <property type="protein sequence ID" value="SCL20958.1"/>
    <property type="molecule type" value="Genomic_DNA"/>
</dbReference>